<gene>
    <name evidence="7" type="ORF">FN846DRAFT_917435</name>
</gene>
<evidence type="ECO:0000313" key="7">
    <source>
        <dbReference type="EMBL" id="KAA8910795.1"/>
    </source>
</evidence>
<comment type="caution">
    <text evidence="7">The sequence shown here is derived from an EMBL/GenBank/DDBJ whole genome shotgun (WGS) entry which is preliminary data.</text>
</comment>
<dbReference type="AlphaFoldDB" id="A0A5J5F4Q2"/>
<keyword evidence="4 6" id="KW-0472">Membrane</keyword>
<feature type="region of interest" description="Disordered" evidence="5">
    <location>
        <begin position="198"/>
        <end position="235"/>
    </location>
</feature>
<dbReference type="EMBL" id="VXIS01000042">
    <property type="protein sequence ID" value="KAA8910795.1"/>
    <property type="molecule type" value="Genomic_DNA"/>
</dbReference>
<evidence type="ECO:0000256" key="1">
    <source>
        <dbReference type="ARBA" id="ARBA00004141"/>
    </source>
</evidence>
<proteinExistence type="predicted"/>
<accession>A0A5J5F4Q2</accession>
<comment type="subcellular location">
    <subcellularLocation>
        <location evidence="1">Membrane</location>
        <topology evidence="1">Multi-pass membrane protein</topology>
    </subcellularLocation>
</comment>
<reference evidence="7 8" key="1">
    <citation type="submission" date="2019-09" db="EMBL/GenBank/DDBJ databases">
        <title>Draft genome of the ectomycorrhizal ascomycete Sphaerosporella brunnea.</title>
        <authorList>
            <consortium name="DOE Joint Genome Institute"/>
            <person name="Benucci G.M."/>
            <person name="Marozzi G."/>
            <person name="Antonielli L."/>
            <person name="Sanchez S."/>
            <person name="Marco P."/>
            <person name="Wang X."/>
            <person name="Falini L.B."/>
            <person name="Barry K."/>
            <person name="Haridas S."/>
            <person name="Lipzen A."/>
            <person name="Labutti K."/>
            <person name="Grigoriev I.V."/>
            <person name="Murat C."/>
            <person name="Martin F."/>
            <person name="Albertini E."/>
            <person name="Donnini D."/>
            <person name="Bonito G."/>
        </authorList>
    </citation>
    <scope>NUCLEOTIDE SEQUENCE [LARGE SCALE GENOMIC DNA]</scope>
    <source>
        <strain evidence="7 8">Sb_GMNB300</strain>
    </source>
</reference>
<dbReference type="InterPro" id="IPR040254">
    <property type="entry name" value="Ecm3-like"/>
</dbReference>
<sequence>MSGGRPGIGDVIFIAFKPIVKMAAIAIGGMVLCKKGILSPEATKANAGLILNLLLPMLIFSSVTESFDASNMQSLGALVITAVTYMTMGLCFGFLVRWLMPLPKTWRSGVLMTGSCSNWGDLPIAFVLTIAKSAPFNGNGDIARGVAYASIFMVVQALAMFSLGGVQLVKRDFQVRDEASDAEKGTRKLKSKAMALFRSRPPPPESLSVNPISQNDSVRQPALEPTPKHQDGETGDIIEEDLGSRLQTATNSVTMTPSLKEGISERRCLMKRAWKSYLAPVFSPPSLALIVGLIVANIPKLKSLFIQDPQFNMPAAPDDKPPLDFVMDICGFGGGAVPVIGLILLGTALSRMQVKGLPEGFWKSAASMAFLKLVVGPIIGIVWTKKVMLQTGLMDPNDKMLQFMMIMCAGVPSATLQVYLTNMHAAQGSVEMSALSAMLLAQYSTMLLTLTILVSYTLSKII</sequence>
<evidence type="ECO:0000256" key="6">
    <source>
        <dbReference type="SAM" id="Phobius"/>
    </source>
</evidence>
<organism evidence="7 8">
    <name type="scientific">Sphaerosporella brunnea</name>
    <dbReference type="NCBI Taxonomy" id="1250544"/>
    <lineage>
        <taxon>Eukaryota</taxon>
        <taxon>Fungi</taxon>
        <taxon>Dikarya</taxon>
        <taxon>Ascomycota</taxon>
        <taxon>Pezizomycotina</taxon>
        <taxon>Pezizomycetes</taxon>
        <taxon>Pezizales</taxon>
        <taxon>Pyronemataceae</taxon>
        <taxon>Sphaerosporella</taxon>
    </lineage>
</organism>
<evidence type="ECO:0000256" key="5">
    <source>
        <dbReference type="SAM" id="MobiDB-lite"/>
    </source>
</evidence>
<dbReference type="GO" id="GO:0016020">
    <property type="term" value="C:membrane"/>
    <property type="evidence" value="ECO:0007669"/>
    <property type="project" value="UniProtKB-SubCell"/>
</dbReference>
<name>A0A5J5F4Q2_9PEZI</name>
<feature type="transmembrane region" description="Helical" evidence="6">
    <location>
        <begin position="45"/>
        <end position="63"/>
    </location>
</feature>
<evidence type="ECO:0000313" key="8">
    <source>
        <dbReference type="Proteomes" id="UP000326924"/>
    </source>
</evidence>
<protein>
    <submittedName>
        <fullName evidence="7">Auxin efflux carrier</fullName>
    </submittedName>
</protein>
<dbReference type="PANTHER" id="PTHR31274:SF1">
    <property type="entry name" value="AGL149CP"/>
    <property type="match status" value="1"/>
</dbReference>
<dbReference type="InParanoid" id="A0A5J5F4Q2"/>
<feature type="transmembrane region" description="Helical" evidence="6">
    <location>
        <begin position="277"/>
        <end position="298"/>
    </location>
</feature>
<feature type="transmembrane region" description="Helical" evidence="6">
    <location>
        <begin position="403"/>
        <end position="422"/>
    </location>
</feature>
<feature type="compositionally biased region" description="Polar residues" evidence="5">
    <location>
        <begin position="207"/>
        <end position="218"/>
    </location>
</feature>
<feature type="transmembrane region" description="Helical" evidence="6">
    <location>
        <begin position="361"/>
        <end position="383"/>
    </location>
</feature>
<dbReference type="Pfam" id="PF03547">
    <property type="entry name" value="Mem_trans"/>
    <property type="match status" value="1"/>
</dbReference>
<feature type="transmembrane region" description="Helical" evidence="6">
    <location>
        <begin position="75"/>
        <end position="98"/>
    </location>
</feature>
<feature type="transmembrane region" description="Helical" evidence="6">
    <location>
        <begin position="12"/>
        <end position="33"/>
    </location>
</feature>
<keyword evidence="8" id="KW-1185">Reference proteome</keyword>
<dbReference type="GO" id="GO:0055085">
    <property type="term" value="P:transmembrane transport"/>
    <property type="evidence" value="ECO:0007669"/>
    <property type="project" value="InterPro"/>
</dbReference>
<dbReference type="PANTHER" id="PTHR31274">
    <property type="entry name" value="PROTEIN ECM3"/>
    <property type="match status" value="1"/>
</dbReference>
<feature type="transmembrane region" description="Helical" evidence="6">
    <location>
        <begin position="434"/>
        <end position="458"/>
    </location>
</feature>
<keyword evidence="3 6" id="KW-1133">Transmembrane helix</keyword>
<feature type="transmembrane region" description="Helical" evidence="6">
    <location>
        <begin position="110"/>
        <end position="131"/>
    </location>
</feature>
<dbReference type="FunCoup" id="A0A5J5F4Q2">
    <property type="interactions" value="72"/>
</dbReference>
<feature type="transmembrane region" description="Helical" evidence="6">
    <location>
        <begin position="146"/>
        <end position="166"/>
    </location>
</feature>
<evidence type="ECO:0000256" key="2">
    <source>
        <dbReference type="ARBA" id="ARBA00022692"/>
    </source>
</evidence>
<evidence type="ECO:0000256" key="4">
    <source>
        <dbReference type="ARBA" id="ARBA00023136"/>
    </source>
</evidence>
<evidence type="ECO:0000256" key="3">
    <source>
        <dbReference type="ARBA" id="ARBA00022989"/>
    </source>
</evidence>
<feature type="transmembrane region" description="Helical" evidence="6">
    <location>
        <begin position="325"/>
        <end position="349"/>
    </location>
</feature>
<dbReference type="InterPro" id="IPR004776">
    <property type="entry name" value="Mem_transp_PIN-like"/>
</dbReference>
<dbReference type="Proteomes" id="UP000326924">
    <property type="component" value="Unassembled WGS sequence"/>
</dbReference>
<keyword evidence="2 6" id="KW-0812">Transmembrane</keyword>
<dbReference type="OrthoDB" id="435607at2759"/>